<evidence type="ECO:0000313" key="2">
    <source>
        <dbReference type="EMBL" id="RCS49365.1"/>
    </source>
</evidence>
<dbReference type="AlphaFoldDB" id="A0A368KR62"/>
<dbReference type="Pfam" id="PF00595">
    <property type="entry name" value="PDZ"/>
    <property type="match status" value="1"/>
</dbReference>
<proteinExistence type="predicted"/>
<dbReference type="RefSeq" id="WP_114369079.1">
    <property type="nucleotide sequence ID" value="NZ_QPEX01000024.1"/>
</dbReference>
<comment type="caution">
    <text evidence="2">The sequence shown here is derived from an EMBL/GenBank/DDBJ whole genome shotgun (WGS) entry which is preliminary data.</text>
</comment>
<accession>A0A368KR62</accession>
<dbReference type="InterPro" id="IPR001478">
    <property type="entry name" value="PDZ"/>
</dbReference>
<dbReference type="GO" id="GO:0006508">
    <property type="term" value="P:proteolysis"/>
    <property type="evidence" value="ECO:0007669"/>
    <property type="project" value="InterPro"/>
</dbReference>
<dbReference type="Gene3D" id="2.40.70.10">
    <property type="entry name" value="Acid Proteases"/>
    <property type="match status" value="1"/>
</dbReference>
<dbReference type="Proteomes" id="UP000253562">
    <property type="component" value="Unassembled WGS sequence"/>
</dbReference>
<dbReference type="SUPFAM" id="SSF50156">
    <property type="entry name" value="PDZ domain-like"/>
    <property type="match status" value="1"/>
</dbReference>
<dbReference type="Gene3D" id="2.30.42.10">
    <property type="match status" value="1"/>
</dbReference>
<gene>
    <name evidence="2" type="ORF">DTL42_12605</name>
</gene>
<sequence length="378" mass="41595">MSSKSIPIFIALGLLVLVTNPRNLSAQPNQASLPYFHGDRIFVEGAVNGKQIRMLLDTGATHSALFLPAAKQLGVLGDKPMLAGTPPLPWTEEFQIAMFGEQAKMRMPVLDFSPQEPIAGVFSWTNLGASLLLIDGYQRVVAPLTTIPQNDRWQKWKMQEGSGQLFFEVTQNQKPLGRVFLDTGAVFGLRVQPALWKKWREKNPDAGLTLETFRYGLGKTTVHEMAWAKEFHLGDLVFYDVAVSPFSEEEVKIGGDDFVAAIGIQALRNMRVLVDRETNSVYTESIAPAHIQNRLGAVFVADEDQQGKLIAHVLKGTPADAAGIKKGDILIAVEGLDSLDEGAVNHQFFQPAGTRLKLKLQQAGEVKEVEVELKDLLP</sequence>
<dbReference type="Pfam" id="PF13650">
    <property type="entry name" value="Asp_protease_2"/>
    <property type="match status" value="1"/>
</dbReference>
<dbReference type="InterPro" id="IPR036034">
    <property type="entry name" value="PDZ_sf"/>
</dbReference>
<evidence type="ECO:0000259" key="1">
    <source>
        <dbReference type="PROSITE" id="PS50106"/>
    </source>
</evidence>
<dbReference type="InterPro" id="IPR001969">
    <property type="entry name" value="Aspartic_peptidase_AS"/>
</dbReference>
<feature type="domain" description="PDZ" evidence="1">
    <location>
        <begin position="271"/>
        <end position="339"/>
    </location>
</feature>
<organism evidence="2 3">
    <name type="scientific">Bremerella cremea</name>
    <dbReference type="NCBI Taxonomy" id="1031537"/>
    <lineage>
        <taxon>Bacteria</taxon>
        <taxon>Pseudomonadati</taxon>
        <taxon>Planctomycetota</taxon>
        <taxon>Planctomycetia</taxon>
        <taxon>Pirellulales</taxon>
        <taxon>Pirellulaceae</taxon>
        <taxon>Bremerella</taxon>
    </lineage>
</organism>
<protein>
    <submittedName>
        <fullName evidence="2">PDZ domain-containing protein</fullName>
    </submittedName>
</protein>
<dbReference type="InterPro" id="IPR021109">
    <property type="entry name" value="Peptidase_aspartic_dom_sf"/>
</dbReference>
<dbReference type="GO" id="GO:0004190">
    <property type="term" value="F:aspartic-type endopeptidase activity"/>
    <property type="evidence" value="ECO:0007669"/>
    <property type="project" value="InterPro"/>
</dbReference>
<reference evidence="2 3" key="1">
    <citation type="submission" date="2018-07" db="EMBL/GenBank/DDBJ databases">
        <title>Comparative genomes isolates from brazilian mangrove.</title>
        <authorList>
            <person name="De Araujo J.E."/>
            <person name="Taketani R.G."/>
            <person name="Silva M.C.P."/>
            <person name="Lourenco M.V."/>
            <person name="Oliveira V.M."/>
            <person name="Andreote F.D."/>
        </authorList>
    </citation>
    <scope>NUCLEOTIDE SEQUENCE [LARGE SCALE GENOMIC DNA]</scope>
    <source>
        <strain evidence="2 3">HEX PRIS-MGV</strain>
    </source>
</reference>
<dbReference type="PROSITE" id="PS00141">
    <property type="entry name" value="ASP_PROTEASE"/>
    <property type="match status" value="1"/>
</dbReference>
<name>A0A368KR62_9BACT</name>
<dbReference type="PROSITE" id="PS50106">
    <property type="entry name" value="PDZ"/>
    <property type="match status" value="1"/>
</dbReference>
<dbReference type="EMBL" id="QPEX01000024">
    <property type="protein sequence ID" value="RCS49365.1"/>
    <property type="molecule type" value="Genomic_DNA"/>
</dbReference>
<dbReference type="SMART" id="SM00228">
    <property type="entry name" value="PDZ"/>
    <property type="match status" value="1"/>
</dbReference>
<dbReference type="SUPFAM" id="SSF50630">
    <property type="entry name" value="Acid proteases"/>
    <property type="match status" value="1"/>
</dbReference>
<evidence type="ECO:0000313" key="3">
    <source>
        <dbReference type="Proteomes" id="UP000253562"/>
    </source>
</evidence>